<evidence type="ECO:0008006" key="3">
    <source>
        <dbReference type="Google" id="ProtNLM"/>
    </source>
</evidence>
<dbReference type="SUPFAM" id="SSF53850">
    <property type="entry name" value="Periplasmic binding protein-like II"/>
    <property type="match status" value="1"/>
</dbReference>
<comment type="caution">
    <text evidence="1">The sequence shown here is derived from an EMBL/GenBank/DDBJ whole genome shotgun (WGS) entry which is preliminary data.</text>
</comment>
<dbReference type="Gene3D" id="3.40.190.290">
    <property type="match status" value="1"/>
</dbReference>
<dbReference type="EMBL" id="BMHH01000004">
    <property type="protein sequence ID" value="GGA87770.1"/>
    <property type="molecule type" value="Genomic_DNA"/>
</dbReference>
<reference evidence="1" key="1">
    <citation type="journal article" date="2014" name="Int. J. Syst. Evol. Microbiol.">
        <title>Complete genome sequence of Corynebacterium casei LMG S-19264T (=DSM 44701T), isolated from a smear-ripened cheese.</title>
        <authorList>
            <consortium name="US DOE Joint Genome Institute (JGI-PGF)"/>
            <person name="Walter F."/>
            <person name="Albersmeier A."/>
            <person name="Kalinowski J."/>
            <person name="Ruckert C."/>
        </authorList>
    </citation>
    <scope>NUCLEOTIDE SEQUENCE</scope>
    <source>
        <strain evidence="1">CGMCC 1.15082</strain>
    </source>
</reference>
<proteinExistence type="predicted"/>
<dbReference type="AlphaFoldDB" id="A0A916S7T7"/>
<protein>
    <recommendedName>
        <fullName evidence="3">LysR substrate-binding domain-containing protein</fullName>
    </recommendedName>
</protein>
<sequence length="116" mass="12736">MGTWEFERGDEVLRIVPDGPLLSSSIDLQLAGAMAGGGIIYTFEEYLRLQLDAGVLMPVLEEWWQAFSGPYLYYPSRRHMPSPLPPSSTICALSAAEGRPGADCPMGRTARSQLFV</sequence>
<evidence type="ECO:0000313" key="2">
    <source>
        <dbReference type="Proteomes" id="UP000646478"/>
    </source>
</evidence>
<reference evidence="1" key="2">
    <citation type="submission" date="2020-09" db="EMBL/GenBank/DDBJ databases">
        <authorList>
            <person name="Sun Q."/>
            <person name="Zhou Y."/>
        </authorList>
    </citation>
    <scope>NUCLEOTIDE SEQUENCE</scope>
    <source>
        <strain evidence="1">CGMCC 1.15082</strain>
    </source>
</reference>
<name>A0A916S7T7_9HYPH</name>
<accession>A0A916S7T7</accession>
<gene>
    <name evidence="1" type="ORF">GCM10011491_14380</name>
</gene>
<dbReference type="Proteomes" id="UP000646478">
    <property type="component" value="Unassembled WGS sequence"/>
</dbReference>
<organism evidence="1 2">
    <name type="scientific">Brucella endophytica</name>
    <dbReference type="NCBI Taxonomy" id="1963359"/>
    <lineage>
        <taxon>Bacteria</taxon>
        <taxon>Pseudomonadati</taxon>
        <taxon>Pseudomonadota</taxon>
        <taxon>Alphaproteobacteria</taxon>
        <taxon>Hyphomicrobiales</taxon>
        <taxon>Brucellaceae</taxon>
        <taxon>Brucella/Ochrobactrum group</taxon>
        <taxon>Brucella</taxon>
    </lineage>
</organism>
<evidence type="ECO:0000313" key="1">
    <source>
        <dbReference type="EMBL" id="GGA87770.1"/>
    </source>
</evidence>
<keyword evidence="2" id="KW-1185">Reference proteome</keyword>